<evidence type="ECO:0000313" key="2">
    <source>
        <dbReference type="Proteomes" id="UP001458880"/>
    </source>
</evidence>
<proteinExistence type="predicted"/>
<dbReference type="EMBL" id="JASPKY010000975">
    <property type="protein sequence ID" value="KAK9679787.1"/>
    <property type="molecule type" value="Genomic_DNA"/>
</dbReference>
<gene>
    <name evidence="1" type="ORF">QE152_g39717</name>
</gene>
<accession>A0AAW1HT53</accession>
<comment type="caution">
    <text evidence="1">The sequence shown here is derived from an EMBL/GenBank/DDBJ whole genome shotgun (WGS) entry which is preliminary data.</text>
</comment>
<protein>
    <submittedName>
        <fullName evidence="1">Uncharacterized protein</fullName>
    </submittedName>
</protein>
<reference evidence="1 2" key="1">
    <citation type="journal article" date="2024" name="BMC Genomics">
        <title>De novo assembly and annotation of Popillia japonica's genome with initial clues to its potential as an invasive pest.</title>
        <authorList>
            <person name="Cucini C."/>
            <person name="Boschi S."/>
            <person name="Funari R."/>
            <person name="Cardaioli E."/>
            <person name="Iannotti N."/>
            <person name="Marturano G."/>
            <person name="Paoli F."/>
            <person name="Bruttini M."/>
            <person name="Carapelli A."/>
            <person name="Frati F."/>
            <person name="Nardi F."/>
        </authorList>
    </citation>
    <scope>NUCLEOTIDE SEQUENCE [LARGE SCALE GENOMIC DNA]</scope>
    <source>
        <strain evidence="1">DMR45628</strain>
    </source>
</reference>
<dbReference type="AlphaFoldDB" id="A0AAW1HT53"/>
<sequence>MEWFGITKYGLENPIKDMMRPDYVEPLRPKNLLKLEKAGKLRRPFYEMTSQLDCYVGRVDGYAYHSNDRLHRMRKKGTFKPVGPLTMYQYPGCTSMDYGWWRTDPALKDQTWYLPYTSYPQPTSEHTRFVDNQLKVYKVFRM</sequence>
<keyword evidence="2" id="KW-1185">Reference proteome</keyword>
<dbReference type="Pfam" id="PF22593">
    <property type="entry name" value="SPMIP11"/>
    <property type="match status" value="1"/>
</dbReference>
<name>A0AAW1HT53_POPJA</name>
<dbReference type="Proteomes" id="UP001458880">
    <property type="component" value="Unassembled WGS sequence"/>
</dbReference>
<evidence type="ECO:0000313" key="1">
    <source>
        <dbReference type="EMBL" id="KAK9679787.1"/>
    </source>
</evidence>
<organism evidence="1 2">
    <name type="scientific">Popillia japonica</name>
    <name type="common">Japanese beetle</name>
    <dbReference type="NCBI Taxonomy" id="7064"/>
    <lineage>
        <taxon>Eukaryota</taxon>
        <taxon>Metazoa</taxon>
        <taxon>Ecdysozoa</taxon>
        <taxon>Arthropoda</taxon>
        <taxon>Hexapoda</taxon>
        <taxon>Insecta</taxon>
        <taxon>Pterygota</taxon>
        <taxon>Neoptera</taxon>
        <taxon>Endopterygota</taxon>
        <taxon>Coleoptera</taxon>
        <taxon>Polyphaga</taxon>
        <taxon>Scarabaeiformia</taxon>
        <taxon>Scarabaeidae</taxon>
        <taxon>Rutelinae</taxon>
        <taxon>Popillia</taxon>
    </lineage>
</organism>